<keyword evidence="2" id="KW-1185">Reference proteome</keyword>
<evidence type="ECO:0000313" key="2">
    <source>
        <dbReference type="Proteomes" id="UP000807371"/>
    </source>
</evidence>
<sequence length="404" mass="43687">MAPRTQAEPAADGLPLDLPLANADGELAGGVHPDLPTDRAVLESWLARARAEHLPPARYAALLWQYWLVRAADRAGLELATWDPALGVDANDRTVTAVYGFYGRLFLDHPELQWAGMANMIGPAFTAGFKDLDGLADLAGPLAGKLQELPPEVRAELPYDVRQLAEARNALPAEQLRWFERKFLAMQKHIFMDQGAMHEAYLNGGLNAVEEMRDAGLVDEAAVLAWRDIAGGDPDGVRRGNTALLSREQNQIIADQWDQMYRHDGPVGAALTYGMTVGGSASIPGTRTPGRYAPLVLRKEMVIGGTVSSVGLTTPLPGFNLARTPERWAYITGDTLPAYQRLLREDPERARSIVASSFPLRVAGQRLALRWPQVLADLLTGWRLEIGTAAGTGTSGTPAASTAS</sequence>
<proteinExistence type="predicted"/>
<comment type="caution">
    <text evidence="1">The sequence shown here is derived from an EMBL/GenBank/DDBJ whole genome shotgun (WGS) entry which is preliminary data.</text>
</comment>
<reference evidence="1 2" key="1">
    <citation type="submission" date="2020-09" db="EMBL/GenBank/DDBJ databases">
        <title>Biosynthesis of the nuclear factor of activated T cells inhibitor NFAT-133 and its congeners in Streptomyces pactum.</title>
        <authorList>
            <person name="Zhou W."/>
            <person name="Posri P."/>
            <person name="Abugrain M.E."/>
            <person name="Weisberg A.J."/>
            <person name="Chang J.H."/>
            <person name="Mahmud T."/>
        </authorList>
    </citation>
    <scope>NUCLEOTIDE SEQUENCE [LARGE SCALE GENOMIC DNA]</scope>
    <source>
        <strain evidence="1 2">ATCC 27456</strain>
    </source>
</reference>
<organism evidence="1 2">
    <name type="scientific">Streptomyces pactum</name>
    <dbReference type="NCBI Taxonomy" id="68249"/>
    <lineage>
        <taxon>Bacteria</taxon>
        <taxon>Bacillati</taxon>
        <taxon>Actinomycetota</taxon>
        <taxon>Actinomycetes</taxon>
        <taxon>Kitasatosporales</taxon>
        <taxon>Streptomycetaceae</taxon>
        <taxon>Streptomyces</taxon>
    </lineage>
</organism>
<name>A0ABS0NE29_9ACTN</name>
<dbReference type="Proteomes" id="UP000807371">
    <property type="component" value="Unassembled WGS sequence"/>
</dbReference>
<protein>
    <submittedName>
        <fullName evidence="1">Uncharacterized protein</fullName>
    </submittedName>
</protein>
<accession>A0ABS0NE29</accession>
<dbReference type="EMBL" id="JACYXC010000001">
    <property type="protein sequence ID" value="MBH5333449.1"/>
    <property type="molecule type" value="Genomic_DNA"/>
</dbReference>
<gene>
    <name evidence="1" type="ORF">IHE55_00975</name>
</gene>
<dbReference type="RefSeq" id="WP_197987270.1">
    <property type="nucleotide sequence ID" value="NZ_JACYXC010000001.1"/>
</dbReference>
<evidence type="ECO:0000313" key="1">
    <source>
        <dbReference type="EMBL" id="MBH5333449.1"/>
    </source>
</evidence>